<sequence>MASGPTARSSASASSAARDPLAPVRAVVAQGVVDGKEWKAWAALWPLASREQSLEQARLIWQEQHAVGSDLPEPTGPDGRSA</sequence>
<feature type="compositionally biased region" description="Low complexity" evidence="1">
    <location>
        <begin position="7"/>
        <end position="18"/>
    </location>
</feature>
<keyword evidence="3" id="KW-1185">Reference proteome</keyword>
<dbReference type="Proteomes" id="UP000573327">
    <property type="component" value="Unassembled WGS sequence"/>
</dbReference>
<reference evidence="2 3" key="1">
    <citation type="submission" date="2020-08" db="EMBL/GenBank/DDBJ databases">
        <title>Sequencing the genomes of 1000 actinobacteria strains.</title>
        <authorList>
            <person name="Klenk H.-P."/>
        </authorList>
    </citation>
    <scope>NUCLEOTIDE SEQUENCE [LARGE SCALE GENOMIC DNA]</scope>
    <source>
        <strain evidence="2 3">DSM 44786</strain>
    </source>
</reference>
<feature type="region of interest" description="Disordered" evidence="1">
    <location>
        <begin position="1"/>
        <end position="21"/>
    </location>
</feature>
<organism evidence="2 3">
    <name type="scientific">Kitasatospora gansuensis</name>
    <dbReference type="NCBI Taxonomy" id="258050"/>
    <lineage>
        <taxon>Bacteria</taxon>
        <taxon>Bacillati</taxon>
        <taxon>Actinomycetota</taxon>
        <taxon>Actinomycetes</taxon>
        <taxon>Kitasatosporales</taxon>
        <taxon>Streptomycetaceae</taxon>
        <taxon>Kitasatospora</taxon>
    </lineage>
</organism>
<evidence type="ECO:0000313" key="2">
    <source>
        <dbReference type="EMBL" id="MBB4946045.1"/>
    </source>
</evidence>
<name>A0A7W7S8Y2_9ACTN</name>
<evidence type="ECO:0000313" key="3">
    <source>
        <dbReference type="Proteomes" id="UP000573327"/>
    </source>
</evidence>
<gene>
    <name evidence="2" type="ORF">F4556_001580</name>
</gene>
<dbReference type="EMBL" id="JACHJR010000001">
    <property type="protein sequence ID" value="MBB4946045.1"/>
    <property type="molecule type" value="Genomic_DNA"/>
</dbReference>
<dbReference type="RefSeq" id="WP_184912831.1">
    <property type="nucleotide sequence ID" value="NZ_JACHJR010000001.1"/>
</dbReference>
<comment type="caution">
    <text evidence="2">The sequence shown here is derived from an EMBL/GenBank/DDBJ whole genome shotgun (WGS) entry which is preliminary data.</text>
</comment>
<evidence type="ECO:0000256" key="1">
    <source>
        <dbReference type="SAM" id="MobiDB-lite"/>
    </source>
</evidence>
<protein>
    <submittedName>
        <fullName evidence="2">Uncharacterized protein</fullName>
    </submittedName>
</protein>
<accession>A0A7W7S8Y2</accession>
<dbReference type="AlphaFoldDB" id="A0A7W7S8Y2"/>
<proteinExistence type="predicted"/>